<comment type="caution">
    <text evidence="1">The sequence shown here is derived from an EMBL/GenBank/DDBJ whole genome shotgun (WGS) entry which is preliminary data.</text>
</comment>
<sequence>MEPRPLADAERAWRIASSLNYRQRDGTVIAVAQDVETGEVLMVAHMDPTAVFLTLVTGLAHYYSTTRRRLWLKGEASGHFQYVLEFRSDCDGDAVLLRVKQIGPACHTGSRSCFISPYSVSASAPPPLKLGADVLQREPLGGEEDEHVV</sequence>
<keyword evidence="1" id="KW-0378">Hydrolase</keyword>
<dbReference type="EMBL" id="JZWT02000003">
    <property type="protein sequence ID" value="MFB6489884.1"/>
    <property type="molecule type" value="Genomic_DNA"/>
</dbReference>
<reference evidence="1" key="1">
    <citation type="submission" date="2024-07" db="EMBL/GenBank/DDBJ databases">
        <title>Metagenome and Metagenome-Assembled Genomes of Archaea from a hot spring from the geothermal field of Los Azufres, Mexico.</title>
        <authorList>
            <person name="Marin-Paredes R."/>
            <person name="Martinez-Romero E."/>
            <person name="Servin-Garciduenas L.E."/>
        </authorList>
    </citation>
    <scope>NUCLEOTIDE SEQUENCE</scope>
</reference>
<evidence type="ECO:0000313" key="1">
    <source>
        <dbReference type="EMBL" id="MFB6489884.1"/>
    </source>
</evidence>
<accession>A0ACC6UYK6</accession>
<dbReference type="EC" id="3.5.4.19" evidence="1"/>
<name>A0ACC6UYK6_9CREN</name>
<gene>
    <name evidence="1" type="primary">hisI</name>
    <name evidence="1" type="ORF">TU35_001340</name>
</gene>
<evidence type="ECO:0000313" key="2">
    <source>
        <dbReference type="Proteomes" id="UP000033636"/>
    </source>
</evidence>
<organism evidence="1 2">
    <name type="scientific">Thermoproteus sp. AZ2</name>
    <dbReference type="NCBI Taxonomy" id="1609232"/>
    <lineage>
        <taxon>Archaea</taxon>
        <taxon>Thermoproteota</taxon>
        <taxon>Thermoprotei</taxon>
        <taxon>Thermoproteales</taxon>
        <taxon>Thermoproteaceae</taxon>
        <taxon>Thermoproteus</taxon>
    </lineage>
</organism>
<dbReference type="Proteomes" id="UP000033636">
    <property type="component" value="Unassembled WGS sequence"/>
</dbReference>
<protein>
    <submittedName>
        <fullName evidence="1">Phosphoribosyl-AMP cyclohydrolase</fullName>
        <ecNumber evidence="1">3.5.4.19</ecNumber>
    </submittedName>
</protein>
<proteinExistence type="predicted"/>